<organism evidence="1 2">
    <name type="scientific">Saccharolobus solfataricus</name>
    <name type="common">Sulfolobus solfataricus</name>
    <dbReference type="NCBI Taxonomy" id="2287"/>
    <lineage>
        <taxon>Archaea</taxon>
        <taxon>Thermoproteota</taxon>
        <taxon>Thermoprotei</taxon>
        <taxon>Sulfolobales</taxon>
        <taxon>Sulfolobaceae</taxon>
        <taxon>Saccharolobus</taxon>
    </lineage>
</organism>
<sequence length="71" mass="8329">MCLWVLFSPGLSVMVGRSTRGSWDQAKELVKGKVVTKIVDEMWTYLYRNTRTFYKWVSTCYAYTKMGAYII</sequence>
<protein>
    <submittedName>
        <fullName evidence="1">ORF in transposon ISC1173</fullName>
    </submittedName>
</protein>
<name>A0A157SY33_SACSO</name>
<dbReference type="EMBL" id="LT549890">
    <property type="protein sequence ID" value="SAI84083.1"/>
    <property type="molecule type" value="Genomic_DNA"/>
</dbReference>
<evidence type="ECO:0000313" key="2">
    <source>
        <dbReference type="Proteomes" id="UP000076770"/>
    </source>
</evidence>
<accession>A0A157SY33</accession>
<gene>
    <name evidence="1" type="ORF">SSOP1_0528</name>
</gene>
<dbReference type="AlphaFoldDB" id="A0A157SY33"/>
<dbReference type="Proteomes" id="UP000076770">
    <property type="component" value="Chromosome i"/>
</dbReference>
<reference evidence="2" key="1">
    <citation type="submission" date="2016-04" db="EMBL/GenBank/DDBJ databases">
        <authorList>
            <person name="Shah S.A."/>
            <person name="Garrett R.A."/>
        </authorList>
    </citation>
    <scope>NUCLEOTIDE SEQUENCE [LARGE SCALE GENOMIC DNA]</scope>
    <source>
        <strain evidence="2">ATCC 35091 / DSM 1616 / JCM 8930 / NBRC 15331 / P1</strain>
    </source>
</reference>
<proteinExistence type="predicted"/>
<dbReference type="PATRIC" id="fig|2287.9.peg.541"/>
<evidence type="ECO:0000313" key="1">
    <source>
        <dbReference type="EMBL" id="SAI84083.1"/>
    </source>
</evidence>